<dbReference type="EMBL" id="JGEA01000019">
    <property type="protein sequence ID" value="EYA15186.1"/>
    <property type="molecule type" value="Genomic_DNA"/>
</dbReference>
<comment type="caution">
    <text evidence="1">The sequence shown here is derived from an EMBL/GenBank/DDBJ whole genome shotgun (WGS) entry which is preliminary data.</text>
</comment>
<proteinExistence type="predicted"/>
<evidence type="ECO:0000313" key="2">
    <source>
        <dbReference type="Proteomes" id="UP000022433"/>
    </source>
</evidence>
<evidence type="ECO:0000313" key="1">
    <source>
        <dbReference type="EMBL" id="EYA15186.1"/>
    </source>
</evidence>
<dbReference type="Proteomes" id="UP000022433">
    <property type="component" value="Unassembled WGS sequence"/>
</dbReference>
<sequence length="37" mass="4295">MINKICSKAGIDNKNVSGRRDYENLLQMMIEIKINKL</sequence>
<dbReference type="AlphaFoldDB" id="A0AAN4SIX6"/>
<gene>
    <name evidence="1" type="ORF">M104_1681</name>
</gene>
<reference evidence="1 2" key="1">
    <citation type="submission" date="2014-02" db="EMBL/GenBank/DDBJ databases">
        <authorList>
            <person name="Sears C."/>
            <person name="Carroll K."/>
            <person name="Sack B.R."/>
            <person name="Qadri F."/>
            <person name="Myers L.L."/>
            <person name="Chung G.-T."/>
            <person name="Escheverria P."/>
            <person name="Fraser C.M."/>
            <person name="Sadzewicz L."/>
            <person name="Shefchek K.A."/>
            <person name="Tallon L."/>
            <person name="Das S.P."/>
            <person name="Daugherty S."/>
            <person name="Mongodin E.F."/>
        </authorList>
    </citation>
    <scope>NUCLEOTIDE SEQUENCE [LARGE SCALE GENOMIC DNA]</scope>
    <source>
        <strain evidence="1 2">1007-1-F #10</strain>
    </source>
</reference>
<name>A0AAN4SIX6_BACFG</name>
<organism evidence="1 2">
    <name type="scientific">Bacteroides fragilis str. 1007-1-F #10</name>
    <dbReference type="NCBI Taxonomy" id="1339295"/>
    <lineage>
        <taxon>Bacteria</taxon>
        <taxon>Pseudomonadati</taxon>
        <taxon>Bacteroidota</taxon>
        <taxon>Bacteroidia</taxon>
        <taxon>Bacteroidales</taxon>
        <taxon>Bacteroidaceae</taxon>
        <taxon>Bacteroides</taxon>
    </lineage>
</organism>
<protein>
    <submittedName>
        <fullName evidence="1">Uncharacterized protein</fullName>
    </submittedName>
</protein>
<accession>A0AAN4SIX6</accession>